<comment type="caution">
    <text evidence="2">The sequence shown here is derived from an EMBL/GenBank/DDBJ whole genome shotgun (WGS) entry which is preliminary data.</text>
</comment>
<sequence length="73" mass="7826">MTNSGDSSAKRKSHTSERSMKLDMSCANSEITELRAYTGSTNPISVNSLGSTWDSRSGINWSSLTVDSMSGSM</sequence>
<organism evidence="2 3">
    <name type="scientific">Ogataea philodendri</name>
    <dbReference type="NCBI Taxonomy" id="1378263"/>
    <lineage>
        <taxon>Eukaryota</taxon>
        <taxon>Fungi</taxon>
        <taxon>Dikarya</taxon>
        <taxon>Ascomycota</taxon>
        <taxon>Saccharomycotina</taxon>
        <taxon>Pichiomycetes</taxon>
        <taxon>Pichiales</taxon>
        <taxon>Pichiaceae</taxon>
        <taxon>Ogataea</taxon>
    </lineage>
</organism>
<dbReference type="GeneID" id="70233782"/>
<evidence type="ECO:0000313" key="3">
    <source>
        <dbReference type="Proteomes" id="UP000769157"/>
    </source>
</evidence>
<dbReference type="Proteomes" id="UP000769157">
    <property type="component" value="Unassembled WGS sequence"/>
</dbReference>
<dbReference type="RefSeq" id="XP_046062475.1">
    <property type="nucleotide sequence ID" value="XM_046202617.1"/>
</dbReference>
<feature type="region of interest" description="Disordered" evidence="1">
    <location>
        <begin position="1"/>
        <end position="24"/>
    </location>
</feature>
<proteinExistence type="predicted"/>
<reference evidence="2" key="1">
    <citation type="journal article" date="2021" name="Open Biol.">
        <title>Shared evolutionary footprints suggest mitochondrial oxidative damage underlies multiple complex I losses in fungi.</title>
        <authorList>
            <person name="Schikora-Tamarit M.A."/>
            <person name="Marcet-Houben M."/>
            <person name="Nosek J."/>
            <person name="Gabaldon T."/>
        </authorList>
    </citation>
    <scope>NUCLEOTIDE SEQUENCE</scope>
    <source>
        <strain evidence="2">CBS6075</strain>
    </source>
</reference>
<dbReference type="EMBL" id="JAEUBE010000158">
    <property type="protein sequence ID" value="KAH3668061.1"/>
    <property type="molecule type" value="Genomic_DNA"/>
</dbReference>
<evidence type="ECO:0000256" key="1">
    <source>
        <dbReference type="SAM" id="MobiDB-lite"/>
    </source>
</evidence>
<keyword evidence="3" id="KW-1185">Reference proteome</keyword>
<evidence type="ECO:0000313" key="2">
    <source>
        <dbReference type="EMBL" id="KAH3668061.1"/>
    </source>
</evidence>
<reference evidence="2" key="2">
    <citation type="submission" date="2021-01" db="EMBL/GenBank/DDBJ databases">
        <authorList>
            <person name="Schikora-Tamarit M.A."/>
        </authorList>
    </citation>
    <scope>NUCLEOTIDE SEQUENCE</scope>
    <source>
        <strain evidence="2">CBS6075</strain>
    </source>
</reference>
<name>A0A9P8T7K1_9ASCO</name>
<gene>
    <name evidence="2" type="ORF">OGAPHI_001815</name>
</gene>
<dbReference type="AlphaFoldDB" id="A0A9P8T7K1"/>
<accession>A0A9P8T7K1</accession>
<protein>
    <submittedName>
        <fullName evidence="2">Uncharacterized protein</fullName>
    </submittedName>
</protein>